<comment type="caution">
    <text evidence="1">The sequence shown here is derived from an EMBL/GenBank/DDBJ whole genome shotgun (WGS) entry which is preliminary data.</text>
</comment>
<evidence type="ECO:0000313" key="2">
    <source>
        <dbReference type="Proteomes" id="UP000195569"/>
    </source>
</evidence>
<gene>
    <name evidence="1" type="ORF">BN2476_290003</name>
</gene>
<evidence type="ECO:0000313" key="1">
    <source>
        <dbReference type="EMBL" id="SIT41367.1"/>
    </source>
</evidence>
<name>A0A1N7S315_9BURK</name>
<dbReference type="Proteomes" id="UP000195569">
    <property type="component" value="Unassembled WGS sequence"/>
</dbReference>
<sequence length="43" mass="4857">MRITPYIASATRPETAADVVLDNIRRHSEGLPMLGQIDRDRGY</sequence>
<organism evidence="1 2">
    <name type="scientific">Paraburkholderia piptadeniae</name>
    <dbReference type="NCBI Taxonomy" id="1701573"/>
    <lineage>
        <taxon>Bacteria</taxon>
        <taxon>Pseudomonadati</taxon>
        <taxon>Pseudomonadota</taxon>
        <taxon>Betaproteobacteria</taxon>
        <taxon>Burkholderiales</taxon>
        <taxon>Burkholderiaceae</taxon>
        <taxon>Paraburkholderia</taxon>
    </lineage>
</organism>
<dbReference type="AlphaFoldDB" id="A0A1N7S315"/>
<dbReference type="EMBL" id="CYGY02000029">
    <property type="protein sequence ID" value="SIT41367.1"/>
    <property type="molecule type" value="Genomic_DNA"/>
</dbReference>
<protein>
    <submittedName>
        <fullName evidence="1">Uncharacterized protein</fullName>
    </submittedName>
</protein>
<dbReference type="Gene3D" id="3.40.50.720">
    <property type="entry name" value="NAD(P)-binding Rossmann-like Domain"/>
    <property type="match status" value="1"/>
</dbReference>
<reference evidence="1" key="1">
    <citation type="submission" date="2016-12" db="EMBL/GenBank/DDBJ databases">
        <authorList>
            <person name="Moulin L."/>
        </authorList>
    </citation>
    <scope>NUCLEOTIDE SEQUENCE [LARGE SCALE GENOMIC DNA]</scope>
    <source>
        <strain evidence="1">STM 7183</strain>
    </source>
</reference>
<proteinExistence type="predicted"/>
<accession>A0A1N7S315</accession>
<keyword evidence="2" id="KW-1185">Reference proteome</keyword>